<dbReference type="InterPro" id="IPR036366">
    <property type="entry name" value="PGBDSf"/>
</dbReference>
<feature type="signal peptide" evidence="9">
    <location>
        <begin position="1"/>
        <end position="28"/>
    </location>
</feature>
<dbReference type="STRING" id="1888892.BFL28_02455"/>
<dbReference type="InterPro" id="IPR036365">
    <property type="entry name" value="PGBD-like_sf"/>
</dbReference>
<evidence type="ECO:0000256" key="3">
    <source>
        <dbReference type="ARBA" id="ARBA00022679"/>
    </source>
</evidence>
<feature type="region of interest" description="Disordered" evidence="8">
    <location>
        <begin position="33"/>
        <end position="66"/>
    </location>
</feature>
<dbReference type="GO" id="GO:0009252">
    <property type="term" value="P:peptidoglycan biosynthetic process"/>
    <property type="evidence" value="ECO:0007669"/>
    <property type="project" value="UniProtKB-UniPathway"/>
</dbReference>
<dbReference type="Pfam" id="PF01471">
    <property type="entry name" value="PG_binding_1"/>
    <property type="match status" value="1"/>
</dbReference>
<evidence type="ECO:0000256" key="6">
    <source>
        <dbReference type="ARBA" id="ARBA00023316"/>
    </source>
</evidence>
<dbReference type="EMBL" id="MDDS01000024">
    <property type="protein sequence ID" value="ODP37841.1"/>
    <property type="molecule type" value="Genomic_DNA"/>
</dbReference>
<dbReference type="Pfam" id="PF03734">
    <property type="entry name" value="YkuD"/>
    <property type="match status" value="1"/>
</dbReference>
<dbReference type="Gene3D" id="2.40.440.10">
    <property type="entry name" value="L,D-transpeptidase catalytic domain-like"/>
    <property type="match status" value="1"/>
</dbReference>
<dbReference type="PANTHER" id="PTHR41533:SF2">
    <property type="entry name" value="BLR7131 PROTEIN"/>
    <property type="match status" value="1"/>
</dbReference>
<keyword evidence="3" id="KW-0808">Transferase</keyword>
<proteinExistence type="inferred from homology"/>
<dbReference type="InterPro" id="IPR005490">
    <property type="entry name" value="LD_TPept_cat_dom"/>
</dbReference>
<dbReference type="Gene3D" id="1.10.101.10">
    <property type="entry name" value="PGBD-like superfamily/PGBD"/>
    <property type="match status" value="1"/>
</dbReference>
<evidence type="ECO:0000256" key="8">
    <source>
        <dbReference type="SAM" id="MobiDB-lite"/>
    </source>
</evidence>
<dbReference type="InterPro" id="IPR002477">
    <property type="entry name" value="Peptidoglycan-bd-like"/>
</dbReference>
<dbReference type="InterPro" id="IPR052905">
    <property type="entry name" value="LD-transpeptidase_YkuD-like"/>
</dbReference>
<comment type="caution">
    <text evidence="11">The sequence shown here is derived from an EMBL/GenBank/DDBJ whole genome shotgun (WGS) entry which is preliminary data.</text>
</comment>
<dbReference type="AlphaFoldDB" id="A0A1E3LVM5"/>
<dbReference type="SUPFAM" id="SSF47090">
    <property type="entry name" value="PGBD-like"/>
    <property type="match status" value="1"/>
</dbReference>
<evidence type="ECO:0000256" key="1">
    <source>
        <dbReference type="ARBA" id="ARBA00004752"/>
    </source>
</evidence>
<keyword evidence="6 7" id="KW-0961">Cell wall biogenesis/degradation</keyword>
<comment type="similarity">
    <text evidence="2">Belongs to the YkuD family.</text>
</comment>
<feature type="domain" description="L,D-TPase catalytic" evidence="10">
    <location>
        <begin position="285"/>
        <end position="453"/>
    </location>
</feature>
<dbReference type="GO" id="GO:0004180">
    <property type="term" value="F:carboxypeptidase activity"/>
    <property type="evidence" value="ECO:0007669"/>
    <property type="project" value="UniProtKB-ARBA"/>
</dbReference>
<evidence type="ECO:0000256" key="5">
    <source>
        <dbReference type="ARBA" id="ARBA00022984"/>
    </source>
</evidence>
<keyword evidence="9" id="KW-0732">Signal</keyword>
<organism evidence="11 12">
    <name type="scientific">Sphingomonas turrisvirgatae</name>
    <dbReference type="NCBI Taxonomy" id="1888892"/>
    <lineage>
        <taxon>Bacteria</taxon>
        <taxon>Pseudomonadati</taxon>
        <taxon>Pseudomonadota</taxon>
        <taxon>Alphaproteobacteria</taxon>
        <taxon>Sphingomonadales</taxon>
        <taxon>Sphingomonadaceae</taxon>
        <taxon>Sphingomonas</taxon>
    </lineage>
</organism>
<dbReference type="GO" id="GO:0016740">
    <property type="term" value="F:transferase activity"/>
    <property type="evidence" value="ECO:0007669"/>
    <property type="project" value="UniProtKB-KW"/>
</dbReference>
<feature type="chain" id="PRO_5009132083" evidence="9">
    <location>
        <begin position="29"/>
        <end position="504"/>
    </location>
</feature>
<keyword evidence="12" id="KW-1185">Reference proteome</keyword>
<evidence type="ECO:0000256" key="4">
    <source>
        <dbReference type="ARBA" id="ARBA00022960"/>
    </source>
</evidence>
<dbReference type="InterPro" id="IPR045380">
    <property type="entry name" value="LD_TPept_scaffold_dom"/>
</dbReference>
<dbReference type="CDD" id="cd16913">
    <property type="entry name" value="YkuD_like"/>
    <property type="match status" value="1"/>
</dbReference>
<gene>
    <name evidence="11" type="ORF">BFL28_02455</name>
</gene>
<evidence type="ECO:0000256" key="9">
    <source>
        <dbReference type="SAM" id="SignalP"/>
    </source>
</evidence>
<accession>A0A1E3LVM5</accession>
<dbReference type="Pfam" id="PF20142">
    <property type="entry name" value="Scaffold"/>
    <property type="match status" value="1"/>
</dbReference>
<dbReference type="InterPro" id="IPR038063">
    <property type="entry name" value="Transpep_catalytic_dom"/>
</dbReference>
<feature type="compositionally biased region" description="Low complexity" evidence="8">
    <location>
        <begin position="42"/>
        <end position="66"/>
    </location>
</feature>
<evidence type="ECO:0000313" key="11">
    <source>
        <dbReference type="EMBL" id="ODP37841.1"/>
    </source>
</evidence>
<reference evidence="11 12" key="1">
    <citation type="submission" date="2016-08" db="EMBL/GenBank/DDBJ databases">
        <title>Draft genome of the agarase producing Sphingomonas sp. MCT13.</title>
        <authorList>
            <person name="D'Andrea M.M."/>
            <person name="Rossolini G.M."/>
            <person name="Thaller M.C."/>
        </authorList>
    </citation>
    <scope>NUCLEOTIDE SEQUENCE [LARGE SCALE GENOMIC DNA]</scope>
    <source>
        <strain evidence="11 12">MCT13</strain>
    </source>
</reference>
<dbReference type="PANTHER" id="PTHR41533">
    <property type="entry name" value="L,D-TRANSPEPTIDASE HI_1667-RELATED"/>
    <property type="match status" value="1"/>
</dbReference>
<dbReference type="Proteomes" id="UP000094487">
    <property type="component" value="Unassembled WGS sequence"/>
</dbReference>
<name>A0A1E3LVM5_9SPHN</name>
<evidence type="ECO:0000256" key="7">
    <source>
        <dbReference type="PROSITE-ProRule" id="PRU01373"/>
    </source>
</evidence>
<dbReference type="SUPFAM" id="SSF141523">
    <property type="entry name" value="L,D-transpeptidase catalytic domain-like"/>
    <property type="match status" value="1"/>
</dbReference>
<feature type="active site" description="Nucleophile" evidence="7">
    <location>
        <position position="415"/>
    </location>
</feature>
<dbReference type="PROSITE" id="PS52029">
    <property type="entry name" value="LD_TPASE"/>
    <property type="match status" value="1"/>
</dbReference>
<dbReference type="GO" id="GO:0008360">
    <property type="term" value="P:regulation of cell shape"/>
    <property type="evidence" value="ECO:0007669"/>
    <property type="project" value="UniProtKB-UniRule"/>
</dbReference>
<keyword evidence="4 7" id="KW-0133">Cell shape</keyword>
<comment type="pathway">
    <text evidence="1 7">Cell wall biogenesis; peptidoglycan biosynthesis.</text>
</comment>
<evidence type="ECO:0000256" key="2">
    <source>
        <dbReference type="ARBA" id="ARBA00005992"/>
    </source>
</evidence>
<evidence type="ECO:0000313" key="12">
    <source>
        <dbReference type="Proteomes" id="UP000094487"/>
    </source>
</evidence>
<dbReference type="GO" id="GO:0071555">
    <property type="term" value="P:cell wall organization"/>
    <property type="evidence" value="ECO:0007669"/>
    <property type="project" value="UniProtKB-UniRule"/>
</dbReference>
<dbReference type="UniPathway" id="UPA00219"/>
<feature type="active site" description="Proton donor/acceptor" evidence="7">
    <location>
        <position position="396"/>
    </location>
</feature>
<protein>
    <submittedName>
        <fullName evidence="11">Peptidoglycan-binding protein</fullName>
    </submittedName>
</protein>
<keyword evidence="5 7" id="KW-0573">Peptidoglycan synthesis</keyword>
<evidence type="ECO:0000259" key="10">
    <source>
        <dbReference type="PROSITE" id="PS52029"/>
    </source>
</evidence>
<sequence length="504" mass="53890">MKQSMFGRTGSRVLAALLATSVSTAALAQQAGGQVTAPPPATGAIPAPQAGQTPTPVQVTPVQTPLPTLSREQAEQVRRLIVEGRIAQGLRYSAAEAQVLPQDDQGLVRAALDYARAIHIGRLATADFQEDWALRPAAWDPLPAFARAVADNRIPQWFAGLTPQYEGYDNLRKGLARYRRIEAAGGWSAIPAGPDLSVGSSGARVAALRARLAAEDGDVAATGNSFDAALKDAVVRAQRRYGLPPTGTVSTQTLAALNVPVASRVRQIMANMERWRWMPKEMPVDRIQVNIAAAQVAVFEGDRPVMSMRGATGKPGGGETPMLASSIHSVVLNPPWNVPAGIAARELFPKGAAYLARNGFKVIGTGANRRLQQQPAQSALGKYKFDFDNPFAVYLHDTPGKGIFNAYDRLASHGCIRLEKPGDLARLLLDGSAEWTPEAIDGALAAGKTVRAKLPKEVAVYLLYWTAYASQNGTMNFRGDPYGWDKTLASKIETRSAAQALAAR</sequence>